<dbReference type="Proteomes" id="UP000321617">
    <property type="component" value="Unassembled WGS sequence"/>
</dbReference>
<sequence>MRRVVFALTSWFHLLDMAGPAQVFSTADRLGVPYRLEYLADTPTVESAQGVTVTAETGWRRRDPAALLVVPGWRTPMRPGSRVSPAMADFVAGHHAAGGTVVSVCSGAFALGQAGLLAGRRCTTHHELQAELARRHPAAVVVPDVLFTTDGRVVTSAGIASGIDLALHLVAVWHGPPLAARIARDMVVYARRNGDAGQDSAMLRHRSHLSDVVHRVQDRIDGRFAERLRLDELAGEARVSPRTLTRMFVRATGLTPLRYQQSLRLERARDLIGRGVTVDAAARSVGFADARMLRRLRARAGEPEGAHTAGVPATSPEADPLGPTTTQVHSGSNPLAVRVGRRATVR</sequence>
<protein>
    <submittedName>
        <fullName evidence="5">Transcriptional regulator GlxA family with amidase domain</fullName>
    </submittedName>
</protein>
<dbReference type="PANTHER" id="PTHR43130">
    <property type="entry name" value="ARAC-FAMILY TRANSCRIPTIONAL REGULATOR"/>
    <property type="match status" value="1"/>
</dbReference>
<feature type="compositionally biased region" description="Polar residues" evidence="3">
    <location>
        <begin position="323"/>
        <end position="333"/>
    </location>
</feature>
<dbReference type="GO" id="GO:0003700">
    <property type="term" value="F:DNA-binding transcription factor activity"/>
    <property type="evidence" value="ECO:0007669"/>
    <property type="project" value="InterPro"/>
</dbReference>
<feature type="domain" description="HTH araC/xylS-type" evidence="4">
    <location>
        <begin position="214"/>
        <end position="295"/>
    </location>
</feature>
<dbReference type="InterPro" id="IPR002818">
    <property type="entry name" value="DJ-1/PfpI"/>
</dbReference>
<evidence type="ECO:0000313" key="6">
    <source>
        <dbReference type="Proteomes" id="UP000321617"/>
    </source>
</evidence>
<accession>A0A562V500</accession>
<evidence type="ECO:0000256" key="1">
    <source>
        <dbReference type="ARBA" id="ARBA00023015"/>
    </source>
</evidence>
<organism evidence="5 6">
    <name type="scientific">Stackebrandtia albiflava</name>
    <dbReference type="NCBI Taxonomy" id="406432"/>
    <lineage>
        <taxon>Bacteria</taxon>
        <taxon>Bacillati</taxon>
        <taxon>Actinomycetota</taxon>
        <taxon>Actinomycetes</taxon>
        <taxon>Glycomycetales</taxon>
        <taxon>Glycomycetaceae</taxon>
        <taxon>Stackebrandtia</taxon>
    </lineage>
</organism>
<dbReference type="Pfam" id="PF01965">
    <property type="entry name" value="DJ-1_PfpI"/>
    <property type="match status" value="1"/>
</dbReference>
<dbReference type="InterPro" id="IPR052158">
    <property type="entry name" value="INH-QAR"/>
</dbReference>
<dbReference type="InterPro" id="IPR009057">
    <property type="entry name" value="Homeodomain-like_sf"/>
</dbReference>
<dbReference type="PANTHER" id="PTHR43130:SF3">
    <property type="entry name" value="HTH-TYPE TRANSCRIPTIONAL REGULATOR RV1931C"/>
    <property type="match status" value="1"/>
</dbReference>
<dbReference type="Pfam" id="PF12833">
    <property type="entry name" value="HTH_18"/>
    <property type="match status" value="1"/>
</dbReference>
<dbReference type="AlphaFoldDB" id="A0A562V500"/>
<evidence type="ECO:0000313" key="5">
    <source>
        <dbReference type="EMBL" id="TWJ12959.1"/>
    </source>
</evidence>
<dbReference type="EMBL" id="VLLL01000006">
    <property type="protein sequence ID" value="TWJ12959.1"/>
    <property type="molecule type" value="Genomic_DNA"/>
</dbReference>
<name>A0A562V500_9ACTN</name>
<dbReference type="InterPro" id="IPR018060">
    <property type="entry name" value="HTH_AraC"/>
</dbReference>
<keyword evidence="1" id="KW-0805">Transcription regulation</keyword>
<dbReference type="CDD" id="cd03137">
    <property type="entry name" value="GATase1_AraC_1"/>
    <property type="match status" value="1"/>
</dbReference>
<evidence type="ECO:0000256" key="2">
    <source>
        <dbReference type="ARBA" id="ARBA00023163"/>
    </source>
</evidence>
<dbReference type="SMART" id="SM00342">
    <property type="entry name" value="HTH_ARAC"/>
    <property type="match status" value="1"/>
</dbReference>
<keyword evidence="2" id="KW-0804">Transcription</keyword>
<dbReference type="OrthoDB" id="3660033at2"/>
<dbReference type="RefSeq" id="WP_147140477.1">
    <property type="nucleotide sequence ID" value="NZ_BAABIJ010000002.1"/>
</dbReference>
<dbReference type="GO" id="GO:0043565">
    <property type="term" value="F:sequence-specific DNA binding"/>
    <property type="evidence" value="ECO:0007669"/>
    <property type="project" value="InterPro"/>
</dbReference>
<dbReference type="InterPro" id="IPR029062">
    <property type="entry name" value="Class_I_gatase-like"/>
</dbReference>
<dbReference type="SUPFAM" id="SSF52317">
    <property type="entry name" value="Class I glutamine amidotransferase-like"/>
    <property type="match status" value="1"/>
</dbReference>
<dbReference type="Gene3D" id="3.40.50.880">
    <property type="match status" value="1"/>
</dbReference>
<evidence type="ECO:0000259" key="4">
    <source>
        <dbReference type="PROSITE" id="PS01124"/>
    </source>
</evidence>
<feature type="region of interest" description="Disordered" evidence="3">
    <location>
        <begin position="300"/>
        <end position="346"/>
    </location>
</feature>
<dbReference type="SUPFAM" id="SSF46689">
    <property type="entry name" value="Homeodomain-like"/>
    <property type="match status" value="1"/>
</dbReference>
<gene>
    <name evidence="5" type="ORF">LX16_3726</name>
</gene>
<dbReference type="PROSITE" id="PS01124">
    <property type="entry name" value="HTH_ARAC_FAMILY_2"/>
    <property type="match status" value="1"/>
</dbReference>
<evidence type="ECO:0000256" key="3">
    <source>
        <dbReference type="SAM" id="MobiDB-lite"/>
    </source>
</evidence>
<comment type="caution">
    <text evidence="5">The sequence shown here is derived from an EMBL/GenBank/DDBJ whole genome shotgun (WGS) entry which is preliminary data.</text>
</comment>
<keyword evidence="6" id="KW-1185">Reference proteome</keyword>
<reference evidence="5 6" key="1">
    <citation type="journal article" date="2013" name="Stand. Genomic Sci.">
        <title>Genomic Encyclopedia of Type Strains, Phase I: The one thousand microbial genomes (KMG-I) project.</title>
        <authorList>
            <person name="Kyrpides N.C."/>
            <person name="Woyke T."/>
            <person name="Eisen J.A."/>
            <person name="Garrity G."/>
            <person name="Lilburn T.G."/>
            <person name="Beck B.J."/>
            <person name="Whitman W.B."/>
            <person name="Hugenholtz P."/>
            <person name="Klenk H.P."/>
        </authorList>
    </citation>
    <scope>NUCLEOTIDE SEQUENCE [LARGE SCALE GENOMIC DNA]</scope>
    <source>
        <strain evidence="5 6">DSM 45044</strain>
    </source>
</reference>
<dbReference type="Gene3D" id="1.10.10.60">
    <property type="entry name" value="Homeodomain-like"/>
    <property type="match status" value="1"/>
</dbReference>
<proteinExistence type="predicted"/>